<reference evidence="2" key="1">
    <citation type="journal article" date="2019" name="Sci. Rep.">
        <title>Draft genome of Tanacetum cinerariifolium, the natural source of mosquito coil.</title>
        <authorList>
            <person name="Yamashiro T."/>
            <person name="Shiraishi A."/>
            <person name="Satake H."/>
            <person name="Nakayama K."/>
        </authorList>
    </citation>
    <scope>NUCLEOTIDE SEQUENCE</scope>
</reference>
<organism evidence="2">
    <name type="scientific">Tanacetum cinerariifolium</name>
    <name type="common">Dalmatian daisy</name>
    <name type="synonym">Chrysanthemum cinerariifolium</name>
    <dbReference type="NCBI Taxonomy" id="118510"/>
    <lineage>
        <taxon>Eukaryota</taxon>
        <taxon>Viridiplantae</taxon>
        <taxon>Streptophyta</taxon>
        <taxon>Embryophyta</taxon>
        <taxon>Tracheophyta</taxon>
        <taxon>Spermatophyta</taxon>
        <taxon>Magnoliopsida</taxon>
        <taxon>eudicotyledons</taxon>
        <taxon>Gunneridae</taxon>
        <taxon>Pentapetalae</taxon>
        <taxon>asterids</taxon>
        <taxon>campanulids</taxon>
        <taxon>Asterales</taxon>
        <taxon>Asteraceae</taxon>
        <taxon>Asteroideae</taxon>
        <taxon>Anthemideae</taxon>
        <taxon>Anthemidinae</taxon>
        <taxon>Tanacetum</taxon>
    </lineage>
</organism>
<feature type="non-terminal residue" evidence="2">
    <location>
        <position position="1"/>
    </location>
</feature>
<dbReference type="AlphaFoldDB" id="A0A699UCN5"/>
<accession>A0A699UCN5</accession>
<name>A0A699UCN5_TANCI</name>
<comment type="caution">
    <text evidence="2">The sequence shown here is derived from an EMBL/GenBank/DDBJ whole genome shotgun (WGS) entry which is preliminary data.</text>
</comment>
<feature type="coiled-coil region" evidence="1">
    <location>
        <begin position="64"/>
        <end position="91"/>
    </location>
</feature>
<dbReference type="EMBL" id="BKCJ011324556">
    <property type="protein sequence ID" value="GFD20752.1"/>
    <property type="molecule type" value="Genomic_DNA"/>
</dbReference>
<evidence type="ECO:0000256" key="1">
    <source>
        <dbReference type="SAM" id="Coils"/>
    </source>
</evidence>
<gene>
    <name evidence="2" type="ORF">Tci_892721</name>
</gene>
<proteinExistence type="predicted"/>
<protein>
    <submittedName>
        <fullName evidence="2">Uncharacterized protein</fullName>
    </submittedName>
</protein>
<sequence>MLAAWQDKGYWEVSVNDYRQYMDCWHEVDKRGQGTLALLETWSTKNRSRRPITDKTGYCNAAFIRAGKRALESAKQRKGEAEVEAEMLALQAYIRNKLKAQ</sequence>
<evidence type="ECO:0000313" key="2">
    <source>
        <dbReference type="EMBL" id="GFD20752.1"/>
    </source>
</evidence>
<keyword evidence="1" id="KW-0175">Coiled coil</keyword>